<dbReference type="EMBL" id="BMHE01000005">
    <property type="protein sequence ID" value="GGI46104.1"/>
    <property type="molecule type" value="Genomic_DNA"/>
</dbReference>
<sequence length="62" mass="7350">MTKDTRVNTNVYTRPMVLSQQPVYLEPAYRWNQEQSKVNQPFKGDEAIHHPHLDPTFRGLRI</sequence>
<comment type="caution">
    <text evidence="1">The sequence shown here is derived from an EMBL/GenBank/DDBJ whole genome shotgun (WGS) entry which is preliminary data.</text>
</comment>
<protein>
    <submittedName>
        <fullName evidence="1">Uncharacterized protein</fullName>
    </submittedName>
</protein>
<name>A0ABQ2BRT8_9BACL</name>
<organism evidence="1 2">
    <name type="scientific">Paenibacillus marchantiophytorum</name>
    <dbReference type="NCBI Taxonomy" id="1619310"/>
    <lineage>
        <taxon>Bacteria</taxon>
        <taxon>Bacillati</taxon>
        <taxon>Bacillota</taxon>
        <taxon>Bacilli</taxon>
        <taxon>Bacillales</taxon>
        <taxon>Paenibacillaceae</taxon>
        <taxon>Paenibacillus</taxon>
    </lineage>
</organism>
<reference evidence="2" key="1">
    <citation type="journal article" date="2019" name="Int. J. Syst. Evol. Microbiol.">
        <title>The Global Catalogue of Microorganisms (GCM) 10K type strain sequencing project: providing services to taxonomists for standard genome sequencing and annotation.</title>
        <authorList>
            <consortium name="The Broad Institute Genomics Platform"/>
            <consortium name="The Broad Institute Genome Sequencing Center for Infectious Disease"/>
            <person name="Wu L."/>
            <person name="Ma J."/>
        </authorList>
    </citation>
    <scope>NUCLEOTIDE SEQUENCE [LARGE SCALE GENOMIC DNA]</scope>
    <source>
        <strain evidence="2">CGMCC 1.15043</strain>
    </source>
</reference>
<accession>A0ABQ2BRT8</accession>
<evidence type="ECO:0000313" key="2">
    <source>
        <dbReference type="Proteomes" id="UP000615455"/>
    </source>
</evidence>
<proteinExistence type="predicted"/>
<dbReference type="RefSeq" id="WP_189009929.1">
    <property type="nucleotide sequence ID" value="NZ_BMHE01000005.1"/>
</dbReference>
<dbReference type="Proteomes" id="UP000615455">
    <property type="component" value="Unassembled WGS sequence"/>
</dbReference>
<keyword evidence="2" id="KW-1185">Reference proteome</keyword>
<evidence type="ECO:0000313" key="1">
    <source>
        <dbReference type="EMBL" id="GGI46104.1"/>
    </source>
</evidence>
<gene>
    <name evidence="1" type="ORF">GCM10008018_15450</name>
</gene>